<dbReference type="Pfam" id="PF18128">
    <property type="entry name" value="HydF_dimer"/>
    <property type="match status" value="1"/>
</dbReference>
<dbReference type="Gene3D" id="3.40.50.300">
    <property type="entry name" value="P-loop containing nucleotide triphosphate hydrolases"/>
    <property type="match status" value="1"/>
</dbReference>
<dbReference type="PANTHER" id="PTHR42714:SF6">
    <property type="entry name" value="TRANSLATION INITIATION FACTOR IF-2"/>
    <property type="match status" value="1"/>
</dbReference>
<protein>
    <submittedName>
        <fullName evidence="4">Hydrogenase maturation GTPase HydF</fullName>
    </submittedName>
</protein>
<sequence>MMQETANANRKHVAFFGKRNAGKSSLFNLLLGEDYSLVSSHLGTTTDPVYKAMELVGYGPIRLIDTAGLDDIGELGELRVKKSKEVLRKIDMAIYVLDASQEITVEEREEAKKLFQRFHIPYVFVWNKRDMIGEILEAEWKSKYPNDVYLQINPIEKKRQLVDCIVKQLELEEEDPSLIGDLVHYGDSVILVVPIDSEAPKGRLILPQVQILRDCLDHGIKSYVVRDTELEKALEDLKDVKLVITDSQIFHRIADMVPLEIPLISFSILFARQKGELQEFLEGIQVLESLKEKEKAKVLIVESCSHTQSHEDIGTVKIPNLLRKKLNSKIEIVFQQGRNLEEDLRGIDLIIHCGSCMLTRKQMLNRIQIAKEQQIPITNYGIVLAYFSGVLERSIKILKK</sequence>
<reference evidence="5" key="1">
    <citation type="submission" date="2016-01" db="EMBL/GenBank/DDBJ databases">
        <authorList>
            <person name="Mitreva M."/>
            <person name="Pepin K.H."/>
            <person name="Mihindukulasuriya K.A."/>
            <person name="Fulton R."/>
            <person name="Fronick C."/>
            <person name="O'Laughlin M."/>
            <person name="Miner T."/>
            <person name="Herter B."/>
            <person name="Rosa B.A."/>
            <person name="Cordes M."/>
            <person name="Tomlinson C."/>
            <person name="Wollam A."/>
            <person name="Palsikar V.B."/>
            <person name="Mardis E.R."/>
            <person name="Wilson R.K."/>
        </authorList>
    </citation>
    <scope>NUCLEOTIDE SEQUENCE [LARGE SCALE GENOMIC DNA]</scope>
    <source>
        <strain evidence="5">CMW8396</strain>
    </source>
</reference>
<feature type="domain" description="G" evidence="1">
    <location>
        <begin position="12"/>
        <end position="128"/>
    </location>
</feature>
<dbReference type="InterPro" id="IPR023873">
    <property type="entry name" value="FeFe-hyd_GTPase_HydF"/>
</dbReference>
<dbReference type="GO" id="GO:0005737">
    <property type="term" value="C:cytoplasm"/>
    <property type="evidence" value="ECO:0007669"/>
    <property type="project" value="TreeGrafter"/>
</dbReference>
<dbReference type="NCBIfam" id="TIGR00231">
    <property type="entry name" value="small_GTP"/>
    <property type="match status" value="1"/>
</dbReference>
<keyword evidence="5" id="KW-1185">Reference proteome</keyword>
<dbReference type="InterPro" id="IPR040644">
    <property type="entry name" value="HydF_tetramer"/>
</dbReference>
<proteinExistence type="predicted"/>
<dbReference type="GO" id="GO:0030488">
    <property type="term" value="P:tRNA methylation"/>
    <property type="evidence" value="ECO:0007669"/>
    <property type="project" value="TreeGrafter"/>
</dbReference>
<dbReference type="SUPFAM" id="SSF52540">
    <property type="entry name" value="P-loop containing nucleoside triphosphate hydrolases"/>
    <property type="match status" value="1"/>
</dbReference>
<evidence type="ECO:0000313" key="4">
    <source>
        <dbReference type="EMBL" id="KXA15599.1"/>
    </source>
</evidence>
<dbReference type="InterPro" id="IPR006073">
    <property type="entry name" value="GTP-bd"/>
</dbReference>
<dbReference type="GO" id="GO:0002098">
    <property type="term" value="P:tRNA wobble uridine modification"/>
    <property type="evidence" value="ECO:0007669"/>
    <property type="project" value="TreeGrafter"/>
</dbReference>
<dbReference type="Proteomes" id="UP000070617">
    <property type="component" value="Unassembled WGS sequence"/>
</dbReference>
<dbReference type="InterPro" id="IPR027417">
    <property type="entry name" value="P-loop_NTPase"/>
</dbReference>
<dbReference type="Gene3D" id="3.40.50.11410">
    <property type="match status" value="1"/>
</dbReference>
<dbReference type="Gene3D" id="3.40.50.11420">
    <property type="match status" value="1"/>
</dbReference>
<gene>
    <name evidence="4" type="ORF">HMPREF3206_00685</name>
</gene>
<dbReference type="NCBIfam" id="TIGR03918">
    <property type="entry name" value="GTP_HydF"/>
    <property type="match status" value="1"/>
</dbReference>
<dbReference type="PANTHER" id="PTHR42714">
    <property type="entry name" value="TRNA MODIFICATION GTPASE GTPBP3"/>
    <property type="match status" value="1"/>
</dbReference>
<evidence type="ECO:0000259" key="3">
    <source>
        <dbReference type="Pfam" id="PF18133"/>
    </source>
</evidence>
<dbReference type="STRING" id="134605.HMPREF3206_00685"/>
<accession>A0A133NH23</accession>
<dbReference type="PATRIC" id="fig|134605.3.peg.688"/>
<dbReference type="GO" id="GO:0005525">
    <property type="term" value="F:GTP binding"/>
    <property type="evidence" value="ECO:0007669"/>
    <property type="project" value="InterPro"/>
</dbReference>
<evidence type="ECO:0000313" key="5">
    <source>
        <dbReference type="Proteomes" id="UP000070617"/>
    </source>
</evidence>
<feature type="domain" description="Hydrogen maturase F tetramerization" evidence="3">
    <location>
        <begin position="279"/>
        <end position="397"/>
    </location>
</feature>
<dbReference type="InterPro" id="IPR005225">
    <property type="entry name" value="Small_GTP-bd"/>
</dbReference>
<name>A0A133NH23_9FUSO</name>
<feature type="domain" description="Hydrogen maturase F dimerization" evidence="2">
    <location>
        <begin position="178"/>
        <end position="275"/>
    </location>
</feature>
<evidence type="ECO:0000259" key="2">
    <source>
        <dbReference type="Pfam" id="PF18128"/>
    </source>
</evidence>
<comment type="caution">
    <text evidence="4">The sequence shown here is derived from an EMBL/GenBank/DDBJ whole genome shotgun (WGS) entry which is preliminary data.</text>
</comment>
<organism evidence="4 5">
    <name type="scientific">Fusobacterium equinum</name>
    <dbReference type="NCBI Taxonomy" id="134605"/>
    <lineage>
        <taxon>Bacteria</taxon>
        <taxon>Fusobacteriati</taxon>
        <taxon>Fusobacteriota</taxon>
        <taxon>Fusobacteriia</taxon>
        <taxon>Fusobacteriales</taxon>
        <taxon>Fusobacteriaceae</taxon>
        <taxon>Fusobacterium</taxon>
    </lineage>
</organism>
<dbReference type="InterPro" id="IPR041606">
    <property type="entry name" value="HydF_dimer"/>
</dbReference>
<dbReference type="Pfam" id="PF01926">
    <property type="entry name" value="MMR_HSR1"/>
    <property type="match status" value="1"/>
</dbReference>
<dbReference type="AlphaFoldDB" id="A0A133NH23"/>
<evidence type="ECO:0000259" key="1">
    <source>
        <dbReference type="Pfam" id="PF01926"/>
    </source>
</evidence>
<dbReference type="EMBL" id="LRPX01000026">
    <property type="protein sequence ID" value="KXA15599.1"/>
    <property type="molecule type" value="Genomic_DNA"/>
</dbReference>
<dbReference type="CDD" id="cd00880">
    <property type="entry name" value="Era_like"/>
    <property type="match status" value="1"/>
</dbReference>
<dbReference type="Pfam" id="PF18133">
    <property type="entry name" value="HydF_tetramer"/>
    <property type="match status" value="1"/>
</dbReference>
<dbReference type="RefSeq" id="WP_008801340.1">
    <property type="nucleotide sequence ID" value="NZ_KQ956522.1"/>
</dbReference>